<sequence>RVDESVEKIIHFTNAIKPRRVEVNAKEVALRVAEDGCVLLKNSGETLPLKNIKTVGLFGTGAYGPFVRGIGSGQTHPSHVVSLKESFEKRGIHLEDNMNGGYSKYLIEQNNRTYETYMKTFNFFLDYDEPVLKDESVAVCASTSDVGLFVLSRISGEFRDRKDVSFRLSDHERDAIKKMSHHYHAKNKKVVMILNICGPIEIESWIDLVDSIIVVWLNGEEHGNAITHVLFGDVNPSGRLPLSFPENLANIPSHSFPGNPRDNPNEVIYDEDIYVGYRYYTSFEKRCSFPFGFGLSYTEFEYSVPIVILDKKNITFSVNVKNNGKCNGKDVVLFFVAPPKNTEFKMPVRELRGFAKTDLIKIDSSFTINITRSYRDLSSFDEKSHSWILHKGTYKLELCKDANTIIRTTEFIIDKEIITQSSRSYCTPQHPFNVLSK</sequence>
<keyword evidence="8" id="KW-1185">Reference proteome</keyword>
<dbReference type="VEuPathDB" id="AmoebaDB:EIN_497460"/>
<dbReference type="GO" id="GO:0005975">
    <property type="term" value="P:carbohydrate metabolic process"/>
    <property type="evidence" value="ECO:0007669"/>
    <property type="project" value="InterPro"/>
</dbReference>
<dbReference type="EC" id="3.2.1.21" evidence="3"/>
<reference evidence="7 8" key="1">
    <citation type="submission" date="2012-10" db="EMBL/GenBank/DDBJ databases">
        <authorList>
            <person name="Zafar N."/>
            <person name="Inman J."/>
            <person name="Hall N."/>
            <person name="Lorenzi H."/>
            <person name="Caler E."/>
        </authorList>
    </citation>
    <scope>NUCLEOTIDE SEQUENCE [LARGE SCALE GENOMIC DNA]</scope>
    <source>
        <strain evidence="7 8">IP1</strain>
    </source>
</reference>
<keyword evidence="5" id="KW-0326">Glycosidase</keyword>
<dbReference type="AlphaFoldDB" id="A0A0A1UDG7"/>
<dbReference type="SUPFAM" id="SSF52279">
    <property type="entry name" value="Beta-D-glucan exohydrolase, C-terminal domain"/>
    <property type="match status" value="1"/>
</dbReference>
<dbReference type="Pfam" id="PF01915">
    <property type="entry name" value="Glyco_hydro_3_C"/>
    <property type="match status" value="1"/>
</dbReference>
<evidence type="ECO:0000256" key="4">
    <source>
        <dbReference type="ARBA" id="ARBA00022801"/>
    </source>
</evidence>
<dbReference type="GeneID" id="14893634"/>
<accession>A0A0A1UDG7</accession>
<evidence type="ECO:0000256" key="2">
    <source>
        <dbReference type="ARBA" id="ARBA00005336"/>
    </source>
</evidence>
<dbReference type="InterPro" id="IPR050288">
    <property type="entry name" value="Cellulose_deg_GH3"/>
</dbReference>
<dbReference type="RefSeq" id="XP_004261357.1">
    <property type="nucleotide sequence ID" value="XM_004261309.1"/>
</dbReference>
<dbReference type="OrthoDB" id="25959at2759"/>
<dbReference type="Gene3D" id="2.60.40.10">
    <property type="entry name" value="Immunoglobulins"/>
    <property type="match status" value="1"/>
</dbReference>
<evidence type="ECO:0000313" key="7">
    <source>
        <dbReference type="EMBL" id="ELP94586.1"/>
    </source>
</evidence>
<dbReference type="InterPro" id="IPR036881">
    <property type="entry name" value="Glyco_hydro_3_C_sf"/>
</dbReference>
<dbReference type="Gene3D" id="3.40.50.1700">
    <property type="entry name" value="Glycoside hydrolase family 3 C-terminal domain"/>
    <property type="match status" value="1"/>
</dbReference>
<dbReference type="KEGG" id="eiv:EIN_497460"/>
<name>A0A0A1UDG7_ENTIV</name>
<comment type="similarity">
    <text evidence="2">Belongs to the glycosyl hydrolase 3 family.</text>
</comment>
<dbReference type="PANTHER" id="PTHR42715:SF10">
    <property type="entry name" value="BETA-GLUCOSIDASE"/>
    <property type="match status" value="1"/>
</dbReference>
<organism evidence="7 8">
    <name type="scientific">Entamoeba invadens IP1</name>
    <dbReference type="NCBI Taxonomy" id="370355"/>
    <lineage>
        <taxon>Eukaryota</taxon>
        <taxon>Amoebozoa</taxon>
        <taxon>Evosea</taxon>
        <taxon>Archamoebae</taxon>
        <taxon>Mastigamoebida</taxon>
        <taxon>Entamoebidae</taxon>
        <taxon>Entamoeba</taxon>
    </lineage>
</organism>
<protein>
    <recommendedName>
        <fullName evidence="3">beta-glucosidase</fullName>
        <ecNumber evidence="3">3.2.1.21</ecNumber>
    </recommendedName>
</protein>
<dbReference type="EMBL" id="KB206184">
    <property type="protein sequence ID" value="ELP94586.1"/>
    <property type="molecule type" value="Genomic_DNA"/>
</dbReference>
<evidence type="ECO:0000256" key="5">
    <source>
        <dbReference type="ARBA" id="ARBA00023295"/>
    </source>
</evidence>
<evidence type="ECO:0000256" key="1">
    <source>
        <dbReference type="ARBA" id="ARBA00000448"/>
    </source>
</evidence>
<dbReference type="Proteomes" id="UP000014680">
    <property type="component" value="Unassembled WGS sequence"/>
</dbReference>
<dbReference type="InterPro" id="IPR002772">
    <property type="entry name" value="Glyco_hydro_3_C"/>
</dbReference>
<dbReference type="InterPro" id="IPR026891">
    <property type="entry name" value="Fn3-like"/>
</dbReference>
<keyword evidence="4" id="KW-0378">Hydrolase</keyword>
<proteinExistence type="inferred from homology"/>
<dbReference type="SMART" id="SM01217">
    <property type="entry name" value="Fn3_like"/>
    <property type="match status" value="1"/>
</dbReference>
<dbReference type="Pfam" id="PF14310">
    <property type="entry name" value="Fn3-like"/>
    <property type="match status" value="1"/>
</dbReference>
<feature type="domain" description="Fibronectin type III-like" evidence="6">
    <location>
        <begin position="330"/>
        <end position="402"/>
    </location>
</feature>
<dbReference type="InterPro" id="IPR013783">
    <property type="entry name" value="Ig-like_fold"/>
</dbReference>
<gene>
    <name evidence="7" type="ORF">EIN_497460</name>
</gene>
<dbReference type="PANTHER" id="PTHR42715">
    <property type="entry name" value="BETA-GLUCOSIDASE"/>
    <property type="match status" value="1"/>
</dbReference>
<feature type="non-terminal residue" evidence="7">
    <location>
        <position position="1"/>
    </location>
</feature>
<evidence type="ECO:0000256" key="3">
    <source>
        <dbReference type="ARBA" id="ARBA00012744"/>
    </source>
</evidence>
<comment type="catalytic activity">
    <reaction evidence="1">
        <text>Hydrolysis of terminal, non-reducing beta-D-glucosyl residues with release of beta-D-glucose.</text>
        <dbReference type="EC" id="3.2.1.21"/>
    </reaction>
</comment>
<evidence type="ECO:0000259" key="6">
    <source>
        <dbReference type="SMART" id="SM01217"/>
    </source>
</evidence>
<dbReference type="GO" id="GO:0008422">
    <property type="term" value="F:beta-glucosidase activity"/>
    <property type="evidence" value="ECO:0007669"/>
    <property type="project" value="UniProtKB-EC"/>
</dbReference>
<evidence type="ECO:0000313" key="8">
    <source>
        <dbReference type="Proteomes" id="UP000014680"/>
    </source>
</evidence>